<evidence type="ECO:0000256" key="2">
    <source>
        <dbReference type="ARBA" id="ARBA00022630"/>
    </source>
</evidence>
<dbReference type="EMBL" id="JAUJFL010000002">
    <property type="protein sequence ID" value="KAK2611421.1"/>
    <property type="molecule type" value="Genomic_DNA"/>
</dbReference>
<dbReference type="Gene3D" id="3.30.9.10">
    <property type="entry name" value="D-Amino Acid Oxidase, subunit A, domain 2"/>
    <property type="match status" value="1"/>
</dbReference>
<proteinExistence type="predicted"/>
<evidence type="ECO:0000256" key="3">
    <source>
        <dbReference type="ARBA" id="ARBA00022827"/>
    </source>
</evidence>
<dbReference type="PANTHER" id="PTHR43004:SF19">
    <property type="entry name" value="BINDING MONOOXYGENASE, PUTATIVE (JCVI)-RELATED"/>
    <property type="match status" value="1"/>
</dbReference>
<evidence type="ECO:0000313" key="8">
    <source>
        <dbReference type="Proteomes" id="UP001265746"/>
    </source>
</evidence>
<sequence>MAASILRLLPRDSVRFQEAGIYNTIIQHGGFRTTGMDWRRNPSGDGKGGKKAGELVGGMPQEEKLDVYGPPGNGTLNMPQPKLCQILLDEATKQETISICFNTELVAIYDEEGDEFVKAETKDITTGNKKIFAGRYLVGADGGKSKTRRLLGIPFSGHTWPEQLLATDVWLINYEESPITTTYLLDPVHYTVITPLTRPVTGEKSMWRIVFALAPDDTRNDEELLSDEHIYSHYERIWPGPRPLPFQTENRMTYVIHQRLAATMKRGRCLLAGDAAHLVNPTGALGLNTGFLDAIALSDALKMILKEGKPADRVLQTYSNERRKVVQDFVDPTSTYNKLRLHSINIETAAQDDWFFRSLQGYSSEDFRRYWGRLDQMWPTDMRALVDKSV</sequence>
<comment type="caution">
    <text evidence="7">The sequence shown here is derived from an EMBL/GenBank/DDBJ whole genome shotgun (WGS) entry which is preliminary data.</text>
</comment>
<dbReference type="InterPro" id="IPR002938">
    <property type="entry name" value="FAD-bd"/>
</dbReference>
<dbReference type="Gene3D" id="3.50.50.60">
    <property type="entry name" value="FAD/NAD(P)-binding domain"/>
    <property type="match status" value="1"/>
</dbReference>
<keyword evidence="8" id="KW-1185">Reference proteome</keyword>
<evidence type="ECO:0000313" key="7">
    <source>
        <dbReference type="EMBL" id="KAK2611421.1"/>
    </source>
</evidence>
<dbReference type="GO" id="GO:0071949">
    <property type="term" value="F:FAD binding"/>
    <property type="evidence" value="ECO:0007669"/>
    <property type="project" value="InterPro"/>
</dbReference>
<dbReference type="GO" id="GO:0016709">
    <property type="term" value="F:oxidoreductase activity, acting on paired donors, with incorporation or reduction of molecular oxygen, NAD(P)H as one donor, and incorporation of one atom of oxygen"/>
    <property type="evidence" value="ECO:0007669"/>
    <property type="project" value="UniProtKB-ARBA"/>
</dbReference>
<feature type="region of interest" description="Disordered" evidence="5">
    <location>
        <begin position="33"/>
        <end position="62"/>
    </location>
</feature>
<protein>
    <recommendedName>
        <fullName evidence="6">FAD-binding domain-containing protein</fullName>
    </recommendedName>
</protein>
<dbReference type="PANTHER" id="PTHR43004">
    <property type="entry name" value="TRK SYSTEM POTASSIUM UPTAKE PROTEIN"/>
    <property type="match status" value="1"/>
</dbReference>
<keyword evidence="2" id="KW-0285">Flavoprotein</keyword>
<dbReference type="InterPro" id="IPR036188">
    <property type="entry name" value="FAD/NAD-bd_sf"/>
</dbReference>
<comment type="cofactor">
    <cofactor evidence="1">
        <name>FAD</name>
        <dbReference type="ChEBI" id="CHEBI:57692"/>
    </cofactor>
</comment>
<keyword evidence="4" id="KW-0560">Oxidoreductase</keyword>
<dbReference type="AlphaFoldDB" id="A0AAD9SMP8"/>
<dbReference type="Proteomes" id="UP001265746">
    <property type="component" value="Unassembled WGS sequence"/>
</dbReference>
<name>A0AAD9SMP8_PHOAM</name>
<evidence type="ECO:0000256" key="4">
    <source>
        <dbReference type="ARBA" id="ARBA00023002"/>
    </source>
</evidence>
<dbReference type="SUPFAM" id="SSF51905">
    <property type="entry name" value="FAD/NAD(P)-binding domain"/>
    <property type="match status" value="1"/>
</dbReference>
<feature type="domain" description="FAD-binding" evidence="6">
    <location>
        <begin position="42"/>
        <end position="331"/>
    </location>
</feature>
<organism evidence="7 8">
    <name type="scientific">Phomopsis amygdali</name>
    <name type="common">Fusicoccum amygdali</name>
    <dbReference type="NCBI Taxonomy" id="1214568"/>
    <lineage>
        <taxon>Eukaryota</taxon>
        <taxon>Fungi</taxon>
        <taxon>Dikarya</taxon>
        <taxon>Ascomycota</taxon>
        <taxon>Pezizomycotina</taxon>
        <taxon>Sordariomycetes</taxon>
        <taxon>Sordariomycetidae</taxon>
        <taxon>Diaporthales</taxon>
        <taxon>Diaporthaceae</taxon>
        <taxon>Diaporthe</taxon>
    </lineage>
</organism>
<dbReference type="PRINTS" id="PR00420">
    <property type="entry name" value="RNGMNOXGNASE"/>
</dbReference>
<evidence type="ECO:0000259" key="6">
    <source>
        <dbReference type="Pfam" id="PF01494"/>
    </source>
</evidence>
<evidence type="ECO:0000256" key="1">
    <source>
        <dbReference type="ARBA" id="ARBA00001974"/>
    </source>
</evidence>
<dbReference type="InterPro" id="IPR050641">
    <property type="entry name" value="RIFMO-like"/>
</dbReference>
<gene>
    <name evidence="7" type="ORF">N8I77_004760</name>
</gene>
<feature type="compositionally biased region" description="Basic and acidic residues" evidence="5">
    <location>
        <begin position="37"/>
        <end position="53"/>
    </location>
</feature>
<accession>A0AAD9SMP8</accession>
<reference evidence="7" key="1">
    <citation type="submission" date="2023-06" db="EMBL/GenBank/DDBJ databases">
        <authorList>
            <person name="Noh H."/>
        </authorList>
    </citation>
    <scope>NUCLEOTIDE SEQUENCE</scope>
    <source>
        <strain evidence="7">DUCC20226</strain>
    </source>
</reference>
<keyword evidence="3" id="KW-0274">FAD</keyword>
<dbReference type="Pfam" id="PF01494">
    <property type="entry name" value="FAD_binding_3"/>
    <property type="match status" value="1"/>
</dbReference>
<evidence type="ECO:0000256" key="5">
    <source>
        <dbReference type="SAM" id="MobiDB-lite"/>
    </source>
</evidence>